<dbReference type="InterPro" id="IPR038721">
    <property type="entry name" value="IS701-like_DDE_dom"/>
</dbReference>
<evidence type="ECO:0000313" key="3">
    <source>
        <dbReference type="Proteomes" id="UP001183610"/>
    </source>
</evidence>
<dbReference type="RefSeq" id="WP_234009532.1">
    <property type="nucleotide sequence ID" value="NZ_JAVRET010000020.1"/>
</dbReference>
<keyword evidence="3" id="KW-1185">Reference proteome</keyword>
<dbReference type="EMBL" id="JAVRET010000020">
    <property type="protein sequence ID" value="MDT0409584.1"/>
    <property type="molecule type" value="Genomic_DNA"/>
</dbReference>
<evidence type="ECO:0000313" key="2">
    <source>
        <dbReference type="EMBL" id="MDT0409584.1"/>
    </source>
</evidence>
<evidence type="ECO:0000259" key="1">
    <source>
        <dbReference type="Pfam" id="PF13546"/>
    </source>
</evidence>
<protein>
    <submittedName>
        <fullName evidence="2">Transposase</fullName>
    </submittedName>
</protein>
<dbReference type="InterPro" id="IPR039365">
    <property type="entry name" value="IS701-like"/>
</dbReference>
<sequence length="368" mass="39890">MSEVVVKELCAVLFPLLSRRGRRLRAEQYLRGLLSATGRKSIRNIAAQVGGPGIEQSLHHFITSSAWPWRPLRAALAGYMENTVAPVAWVVRPLDIPKAGSHSVGVDEHFAPHLGQVYRGQQAQGVWLTSPELSAPVNWRMVVPEPWITDSGRRKQADVPGDLRPESREECAVSAVLQMVQGWDMPARPVLLDMRQGPVLAATSRLSTAGVSFLARVSPSCRLLVADPASPGHRAGALAAQRVANMVTGRRTPVPWHDVVRGTPRTTTATTVPVVLPGGARPRQLSLLAEWADPAGPCSGLWLTNMTSASLFSLLRLSKLEDRTETDFARIGSRAGLRDFAGRSFCGWHRHMTLASIAHTATALSTNG</sequence>
<dbReference type="Pfam" id="PF13546">
    <property type="entry name" value="DDE_5"/>
    <property type="match status" value="1"/>
</dbReference>
<organism evidence="2 3">
    <name type="scientific">Streptomyces evansiae</name>
    <dbReference type="NCBI Taxonomy" id="3075535"/>
    <lineage>
        <taxon>Bacteria</taxon>
        <taxon>Bacillati</taxon>
        <taxon>Actinomycetota</taxon>
        <taxon>Actinomycetes</taxon>
        <taxon>Kitasatosporales</taxon>
        <taxon>Streptomycetaceae</taxon>
        <taxon>Streptomyces</taxon>
    </lineage>
</organism>
<dbReference type="PANTHER" id="PTHR33627">
    <property type="entry name" value="TRANSPOSASE"/>
    <property type="match status" value="1"/>
</dbReference>
<gene>
    <name evidence="2" type="ORF">RM698_11080</name>
</gene>
<dbReference type="PANTHER" id="PTHR33627:SF1">
    <property type="entry name" value="TRANSPOSASE"/>
    <property type="match status" value="1"/>
</dbReference>
<proteinExistence type="predicted"/>
<reference evidence="3" key="1">
    <citation type="submission" date="2023-07" db="EMBL/GenBank/DDBJ databases">
        <title>30 novel species of actinomycetes from the DSMZ collection.</title>
        <authorList>
            <person name="Nouioui I."/>
        </authorList>
    </citation>
    <scope>NUCLEOTIDE SEQUENCE [LARGE SCALE GENOMIC DNA]</scope>
    <source>
        <strain evidence="3">DSM 41979</strain>
    </source>
</reference>
<accession>A0ABU2QYQ7</accession>
<comment type="caution">
    <text evidence="2">The sequence shown here is derived from an EMBL/GenBank/DDBJ whole genome shotgun (WGS) entry which is preliminary data.</text>
</comment>
<dbReference type="Proteomes" id="UP001183610">
    <property type="component" value="Unassembled WGS sequence"/>
</dbReference>
<name>A0ABU2QYQ7_9ACTN</name>
<feature type="domain" description="Transposase IS701-like DDE" evidence="1">
    <location>
        <begin position="13"/>
        <end position="272"/>
    </location>
</feature>